<dbReference type="PANTHER" id="PTHR36503:SF1">
    <property type="entry name" value="BLR2520 PROTEIN"/>
    <property type="match status" value="1"/>
</dbReference>
<dbReference type="Gene3D" id="3.10.180.10">
    <property type="entry name" value="2,3-Dihydroxybiphenyl 1,2-Dioxygenase, domain 1"/>
    <property type="match status" value="2"/>
</dbReference>
<dbReference type="SUPFAM" id="SSF54593">
    <property type="entry name" value="Glyoxalase/Bleomycin resistance protein/Dihydroxybiphenyl dioxygenase"/>
    <property type="match status" value="1"/>
</dbReference>
<accession>A0ABN3FB99</accession>
<sequence length="238" mass="24516">MVTVIPVVIGQFSRSAGHPVAPTVGDMNTFDSVVLEVADVAAATRFYSALLGSDSPYVRLRASQDPTSGFRGFALSLVVSQPGNADALIGAALDAGGTVLKPASKSLWGYGGVVQAPDGTIVKVATSAKKDTMPVTRDVGELVVLLGVEDVKASKEFYAGRGLRVGKSYGSRYVEFAADPGHVKLALYKRRALAKDVGVSAEGTGSHRLVLFGAAGPCLDPDGFAWQASASAPMTATA</sequence>
<reference evidence="1 2" key="1">
    <citation type="journal article" date="2019" name="Int. J. Syst. Evol. Microbiol.">
        <title>The Global Catalogue of Microorganisms (GCM) 10K type strain sequencing project: providing services to taxonomists for standard genome sequencing and annotation.</title>
        <authorList>
            <consortium name="The Broad Institute Genomics Platform"/>
            <consortium name="The Broad Institute Genome Sequencing Center for Infectious Disease"/>
            <person name="Wu L."/>
            <person name="Ma J."/>
        </authorList>
    </citation>
    <scope>NUCLEOTIDE SEQUENCE [LARGE SCALE GENOMIC DNA]</scope>
    <source>
        <strain evidence="1 2">JCM 4316</strain>
    </source>
</reference>
<name>A0ABN3FB99_9ACTN</name>
<dbReference type="Proteomes" id="UP001500253">
    <property type="component" value="Unassembled WGS sequence"/>
</dbReference>
<keyword evidence="2" id="KW-1185">Reference proteome</keyword>
<organism evidence="1 2">
    <name type="scientific">Streptomyces cuspidosporus</name>
    <dbReference type="NCBI Taxonomy" id="66882"/>
    <lineage>
        <taxon>Bacteria</taxon>
        <taxon>Bacillati</taxon>
        <taxon>Actinomycetota</taxon>
        <taxon>Actinomycetes</taxon>
        <taxon>Kitasatosporales</taxon>
        <taxon>Streptomycetaceae</taxon>
        <taxon>Streptomyces</taxon>
    </lineage>
</organism>
<protein>
    <recommendedName>
        <fullName evidence="3">Glyoxalase</fullName>
    </recommendedName>
</protein>
<evidence type="ECO:0000313" key="2">
    <source>
        <dbReference type="Proteomes" id="UP001500253"/>
    </source>
</evidence>
<comment type="caution">
    <text evidence="1">The sequence shown here is derived from an EMBL/GenBank/DDBJ whole genome shotgun (WGS) entry which is preliminary data.</text>
</comment>
<dbReference type="EMBL" id="BAAASD010000001">
    <property type="protein sequence ID" value="GAA2326386.1"/>
    <property type="molecule type" value="Genomic_DNA"/>
</dbReference>
<gene>
    <name evidence="1" type="ORF">GCM10010246_04950</name>
</gene>
<proteinExistence type="predicted"/>
<dbReference type="InterPro" id="IPR029068">
    <property type="entry name" value="Glyas_Bleomycin-R_OHBP_Dase"/>
</dbReference>
<evidence type="ECO:0000313" key="1">
    <source>
        <dbReference type="EMBL" id="GAA2326386.1"/>
    </source>
</evidence>
<evidence type="ECO:0008006" key="3">
    <source>
        <dbReference type="Google" id="ProtNLM"/>
    </source>
</evidence>
<dbReference type="PANTHER" id="PTHR36503">
    <property type="entry name" value="BLR2520 PROTEIN"/>
    <property type="match status" value="1"/>
</dbReference>